<evidence type="ECO:0000313" key="1">
    <source>
        <dbReference type="WBParaSite" id="SCUD_0000733501-mRNA-1"/>
    </source>
</evidence>
<protein>
    <submittedName>
        <fullName evidence="1">Reverse transcriptase</fullName>
    </submittedName>
</protein>
<dbReference type="WBParaSite" id="SCUD_0000733501-mRNA-1">
    <property type="protein sequence ID" value="SCUD_0000733501-mRNA-1"/>
    <property type="gene ID" value="SCUD_0000733501"/>
</dbReference>
<proteinExistence type="predicted"/>
<sequence>MSKQFYCMGRKLGELRNPSSRRYNCLLTVVYAKYFRSVGQTLSTTTYCRREQTRAEEEMRNKCWKWIGHTLRKVPNCVTRQALTWNRQGQRKRGRPKNTLRREMEIDMRKMNNSWTELERKAHDRVGWRMLVGSLCCIGSNKRK</sequence>
<organism evidence="1">
    <name type="scientific">Schistosoma curassoni</name>
    <dbReference type="NCBI Taxonomy" id="6186"/>
    <lineage>
        <taxon>Eukaryota</taxon>
        <taxon>Metazoa</taxon>
        <taxon>Spiralia</taxon>
        <taxon>Lophotrochozoa</taxon>
        <taxon>Platyhelminthes</taxon>
        <taxon>Trematoda</taxon>
        <taxon>Digenea</taxon>
        <taxon>Strigeidida</taxon>
        <taxon>Schistosomatoidea</taxon>
        <taxon>Schistosomatidae</taxon>
        <taxon>Schistosoma</taxon>
    </lineage>
</organism>
<reference evidence="1" key="1">
    <citation type="submission" date="2016-06" db="UniProtKB">
        <authorList>
            <consortium name="WormBaseParasite"/>
        </authorList>
    </citation>
    <scope>IDENTIFICATION</scope>
</reference>
<accession>A0A183JX89</accession>
<dbReference type="AlphaFoldDB" id="A0A183JX89"/>
<name>A0A183JX89_9TREM</name>